<dbReference type="Gene3D" id="3.30.70.1440">
    <property type="entry name" value="Multidrug efflux transporter AcrB pore domain"/>
    <property type="match status" value="1"/>
</dbReference>
<dbReference type="AlphaFoldDB" id="A0A4U7N4A2"/>
<dbReference type="PRINTS" id="PR00702">
    <property type="entry name" value="ACRIFLAVINRP"/>
</dbReference>
<dbReference type="Gene3D" id="3.30.70.1320">
    <property type="entry name" value="Multidrug efflux transporter AcrB pore domain like"/>
    <property type="match status" value="1"/>
</dbReference>
<gene>
    <name evidence="2" type="ORF">FAP39_09900</name>
</gene>
<keyword evidence="1" id="KW-1133">Transmembrane helix</keyword>
<dbReference type="InterPro" id="IPR001036">
    <property type="entry name" value="Acrflvin-R"/>
</dbReference>
<dbReference type="Gene3D" id="3.30.2090.10">
    <property type="entry name" value="Multidrug efflux transporter AcrB TolC docking domain, DN and DC subdomains"/>
    <property type="match status" value="2"/>
</dbReference>
<evidence type="ECO:0000256" key="1">
    <source>
        <dbReference type="SAM" id="Phobius"/>
    </source>
</evidence>
<feature type="transmembrane region" description="Helical" evidence="1">
    <location>
        <begin position="910"/>
        <end position="936"/>
    </location>
</feature>
<dbReference type="Gene3D" id="1.20.1640.10">
    <property type="entry name" value="Multidrug efflux transporter AcrB transmembrane domain"/>
    <property type="match status" value="2"/>
</dbReference>
<dbReference type="SUPFAM" id="SSF82714">
    <property type="entry name" value="Multidrug efflux transporter AcrB TolC docking domain, DN and DC subdomains"/>
    <property type="match status" value="2"/>
</dbReference>
<proteinExistence type="predicted"/>
<keyword evidence="1" id="KW-0472">Membrane</keyword>
<dbReference type="PANTHER" id="PTHR32063:SF33">
    <property type="entry name" value="RND SUPERFAMILY EFFLUX PUMP PERMEASE COMPONENT"/>
    <property type="match status" value="1"/>
</dbReference>
<feature type="transmembrane region" description="Helical" evidence="1">
    <location>
        <begin position="423"/>
        <end position="444"/>
    </location>
</feature>
<dbReference type="Proteomes" id="UP000306575">
    <property type="component" value="Unassembled WGS sequence"/>
</dbReference>
<feature type="transmembrane region" description="Helical" evidence="1">
    <location>
        <begin position="957"/>
        <end position="976"/>
    </location>
</feature>
<evidence type="ECO:0000313" key="3">
    <source>
        <dbReference type="Proteomes" id="UP000306575"/>
    </source>
</evidence>
<dbReference type="RefSeq" id="WP_138016244.1">
    <property type="nucleotide sequence ID" value="NZ_SULI01000010.1"/>
</dbReference>
<dbReference type="EMBL" id="SULI01000010">
    <property type="protein sequence ID" value="TKZ20595.1"/>
    <property type="molecule type" value="Genomic_DNA"/>
</dbReference>
<dbReference type="SUPFAM" id="SSF82866">
    <property type="entry name" value="Multidrug efflux transporter AcrB transmembrane domain"/>
    <property type="match status" value="2"/>
</dbReference>
<dbReference type="SUPFAM" id="SSF82693">
    <property type="entry name" value="Multidrug efflux transporter AcrB pore domain, PN1, PN2, PC1 and PC2 subdomains"/>
    <property type="match status" value="2"/>
</dbReference>
<reference evidence="2 3" key="1">
    <citation type="submission" date="2019-04" db="EMBL/GenBank/DDBJ databases">
        <title>Genome sequence of Pelagicola litoralis CL-ES2.</title>
        <authorList>
            <person name="Cao J."/>
        </authorList>
    </citation>
    <scope>NUCLEOTIDE SEQUENCE [LARGE SCALE GENOMIC DNA]</scope>
    <source>
        <strain evidence="2 3">CL-ES2</strain>
    </source>
</reference>
<comment type="caution">
    <text evidence="2">The sequence shown here is derived from an EMBL/GenBank/DDBJ whole genome shotgun (WGS) entry which is preliminary data.</text>
</comment>
<dbReference type="InterPro" id="IPR027463">
    <property type="entry name" value="AcrB_DN_DC_subdom"/>
</dbReference>
<accession>A0A4U7N4A2</accession>
<dbReference type="OrthoDB" id="174266at2"/>
<evidence type="ECO:0000313" key="2">
    <source>
        <dbReference type="EMBL" id="TKZ20595.1"/>
    </source>
</evidence>
<dbReference type="PANTHER" id="PTHR32063">
    <property type="match status" value="1"/>
</dbReference>
<feature type="transmembrane region" description="Helical" evidence="1">
    <location>
        <begin position="325"/>
        <end position="346"/>
    </location>
</feature>
<organism evidence="2 3">
    <name type="scientific">Shimia litoralis</name>
    <dbReference type="NCBI Taxonomy" id="420403"/>
    <lineage>
        <taxon>Bacteria</taxon>
        <taxon>Pseudomonadati</taxon>
        <taxon>Pseudomonadota</taxon>
        <taxon>Alphaproteobacteria</taxon>
        <taxon>Rhodobacterales</taxon>
        <taxon>Roseobacteraceae</taxon>
    </lineage>
</organism>
<feature type="transmembrane region" description="Helical" evidence="1">
    <location>
        <begin position="6"/>
        <end position="27"/>
    </location>
</feature>
<name>A0A4U7N4A2_9RHOB</name>
<dbReference type="Gene3D" id="3.30.70.1430">
    <property type="entry name" value="Multidrug efflux transporter AcrB pore domain"/>
    <property type="match status" value="2"/>
</dbReference>
<dbReference type="GO" id="GO:0042910">
    <property type="term" value="F:xenobiotic transmembrane transporter activity"/>
    <property type="evidence" value="ECO:0007669"/>
    <property type="project" value="TreeGrafter"/>
</dbReference>
<protein>
    <submittedName>
        <fullName evidence="2">Efflux RND transporter permease subunit</fullName>
    </submittedName>
</protein>
<dbReference type="GO" id="GO:0005886">
    <property type="term" value="C:plasma membrane"/>
    <property type="evidence" value="ECO:0007669"/>
    <property type="project" value="TreeGrafter"/>
</dbReference>
<feature type="transmembrane region" description="Helical" evidence="1">
    <location>
        <begin position="988"/>
        <end position="1015"/>
    </location>
</feature>
<dbReference type="Pfam" id="PF00873">
    <property type="entry name" value="ACR_tran"/>
    <property type="match status" value="1"/>
</dbReference>
<sequence>MIGWFVRHPVASNLLMILICVLGVAYLGDIKRETFPEFAADTVTASVIYPGASAQDVDEDICSSLEDAILGITGLAELNCLSMDGRASATAELEEGGDVIQFYNDVFSAVSGINDLPDAAETPSVELGGRKELVAMVAVSGIDGKQGLKSYTDKLADRLQAIPGVTEAQVSGITDRELRVTFDAMALRQYGVSSRDIVAAVNARSLRQPLGEVDIAAGKLTLRYTDARRSITDLQDLIVLQNASGGMVKLGDLAKIRIVDKDENTQSFIDGQQAAIINIFKSTDADSLRTFDKVNAVLEEARETYPAPFQVTVTRNMTDLVKERLALILKNTGTGLILVFATMWLFFSLREALWISASLPVSFLGTLFLMQAFGISINMITLVALLMAVGLIMDDSIVIAENIARWRQKVGAREAATRGTLEVLPGVAASFLTTACVFGPLMFLSGDMGQILQFIPMVLLLTLAISLVEGFLILPHHLSHSDQTGPATYRERPAGRVLERFKEGIVIPVVAALLKVRYLTVGSVIGALILSIGLVTSGQVKVTGFPSIEGDTIQARISLSTGMPRERTVATVDQLVDALYRVDATLTENTEGSAPLVERVLVQYATNADVDDNGSNTATIVVDLLESSKRNVKADDVLSAWRKEAGPIPDLLQSSFAQAEMGPGGSDLHVEVSGRNLQDVEAATNEIRTTLLARTDVREAFQDFYGGRQEVQLMLNAYGYSVGLTPQSLVEQLRNAFSGAETDSFRTGVSNVTVQLQLSDTIEHLQALENFPVSIGNGKQTALSAVAEMRLTQSFPTVNRKNGLAVATITGQIDRTAITSSGIAKVVTEEIAPEIQKTYPDIQVSIGGAAEDLGKSQSSMLTKLVLGLCGVYLVLAFQFRSYSLPLVVMLSIPFALIGTILGHWGMGIDLAMPSFIGFASLAGIVVNNAILFLSFFQTHLKGGNHAAAALDAVRERFRPILLSTGTTVVGLLPLIADSSPQVQIMVPLVVSVAAGLTASMILVVLVLPSLLTIYFDIFSVSRWISRFDASPD</sequence>
<feature type="transmembrane region" description="Helical" evidence="1">
    <location>
        <begin position="451"/>
        <end position="474"/>
    </location>
</feature>
<keyword evidence="1" id="KW-0812">Transmembrane</keyword>
<keyword evidence="3" id="KW-1185">Reference proteome</keyword>
<feature type="transmembrane region" description="Helical" evidence="1">
    <location>
        <begin position="884"/>
        <end position="904"/>
    </location>
</feature>
<feature type="transmembrane region" description="Helical" evidence="1">
    <location>
        <begin position="860"/>
        <end position="877"/>
    </location>
</feature>